<feature type="transmembrane region" description="Helical" evidence="8">
    <location>
        <begin position="20"/>
        <end position="41"/>
    </location>
</feature>
<dbReference type="PANTHER" id="PTHR13018">
    <property type="entry name" value="PROBABLE MEMBRANE PROTEIN DUF221-RELATED"/>
    <property type="match status" value="1"/>
</dbReference>
<protein>
    <recommendedName>
        <fullName evidence="14">DUF221-domain-containing protein</fullName>
    </recommendedName>
</protein>
<feature type="transmembrane region" description="Helical" evidence="8">
    <location>
        <begin position="91"/>
        <end position="113"/>
    </location>
</feature>
<comment type="subcellular location">
    <subcellularLocation>
        <location evidence="1">Membrane</location>
        <topology evidence="1">Multi-pass membrane protein</topology>
    </subcellularLocation>
</comment>
<dbReference type="Pfam" id="PF12621">
    <property type="entry name" value="PHM7_ext"/>
    <property type="match status" value="1"/>
</dbReference>
<dbReference type="PANTHER" id="PTHR13018:SF143">
    <property type="entry name" value="CSC1_OSCA1-LIKE 7TM REGION DOMAIN-CONTAINING PROTEIN"/>
    <property type="match status" value="1"/>
</dbReference>
<evidence type="ECO:0000256" key="8">
    <source>
        <dbReference type="SAM" id="Phobius"/>
    </source>
</evidence>
<evidence type="ECO:0008006" key="14">
    <source>
        <dbReference type="Google" id="ProtNLM"/>
    </source>
</evidence>
<feature type="transmembrane region" description="Helical" evidence="8">
    <location>
        <begin position="681"/>
        <end position="701"/>
    </location>
</feature>
<evidence type="ECO:0000256" key="1">
    <source>
        <dbReference type="ARBA" id="ARBA00004141"/>
    </source>
</evidence>
<evidence type="ECO:0000313" key="13">
    <source>
        <dbReference type="EMBL" id="KIR50645.1"/>
    </source>
</evidence>
<gene>
    <name evidence="13" type="ORF">I312_00586</name>
</gene>
<dbReference type="InterPro" id="IPR027815">
    <property type="entry name" value="CSC1/OSCA1-like_cyt"/>
</dbReference>
<feature type="transmembrane region" description="Helical" evidence="8">
    <location>
        <begin position="618"/>
        <end position="637"/>
    </location>
</feature>
<feature type="transmembrane region" description="Helical" evidence="8">
    <location>
        <begin position="657"/>
        <end position="674"/>
    </location>
</feature>
<keyword evidence="5 8" id="KW-1133">Transmembrane helix</keyword>
<dbReference type="InterPro" id="IPR003864">
    <property type="entry name" value="CSC1/OSCA1-like_7TM"/>
</dbReference>
<sequence>MSSTASAAQSASTSSFVTSLIVNSALAGGELAAFIGLRRWLKAIYEPRTYIPPKDAQAPALGKHIFYPLWQIIISDPQEILHKNGVDPYMFVRFLTMMAKATIPIWLLSWIILLPVDTANSHVLGKSGLDRFTFGNISKDKTSRYWAHLIMVYIFDFWIMWLAWVEMRHWLVLRQRHLINPSHSRLAQANTVLVTGIPKHLLSEEKLTQLFSYLPGGVKRIWLNRDLKEIPDIHDRRNYALQKLESAQVDLIKYALKYKLSREKKIRKLEKKSKPIPKTLSGPVNPQMISNSLNNTTQTAANVDDSIDLSNIESGHGARQVFTSLSDLGLADQLVPRSKRPTHRIKPKWAPFGLGFLGIGQKVDTIDWGRKEIAYCTAELARGREQLQKDIESPGIEHDKYPPLNSAFIHFNQQIAAHMAVQCLAHNQPYAMNNRYIEQSPANVIWRNLSLNQYERNVRLAISWAATLGLILLWATPVAFIGALSNVTTLTEKYQWLSWINGSSFGKKVLQGVISGILPPVLLALLMQMVPFILRQLAAFEGIPSRTEVEINLMTRYFLFLVIHTFFIVTLASGLISAVQQFTDNPGSAATTLATQMPTASTFFITLILTQFTGTMGTLLRVVNLLLYYVRIILLGGSPRSVFTSRYRLNRPQFGETFPSITVYVVIMIAYCVISPIINGFSAAFFVFATLVYKYLYIWVIDQPPSQDTGGMFFPKAITHVFVGLYVQEVCLAAMFFLVRNDNGKATSVPQGALMVVLIVITIAIQYTIVVAYSPLKSSLPLSLARYSFGMPNNNLDEKSASESADIGEQSSLQMSTSREPLVSKILHHRRVKEGLLKGHKGFNSSLGKLSSLGTERPSEETTLAERDIGAGPDGDDIELGVQSTSRDDQTGVSQPTPCAATIPGPPISRIPSRAVSTTASSGNEGQYFAVPGGPGVLMRKLDDGNDPNAFFHPATKEPQRIVWLPQDELRLCEAELQMNEKEGIHSSYSGAWLDNKGKVHISGPPPDDI</sequence>
<dbReference type="AlphaFoldDB" id="A0A0D0VZ18"/>
<feature type="transmembrane region" description="Helical" evidence="8">
    <location>
        <begin position="721"/>
        <end position="740"/>
    </location>
</feature>
<evidence type="ECO:0000256" key="7">
    <source>
        <dbReference type="SAM" id="MobiDB-lite"/>
    </source>
</evidence>
<proteinExistence type="inferred from homology"/>
<dbReference type="Pfam" id="PF02714">
    <property type="entry name" value="RSN1_7TM"/>
    <property type="match status" value="1"/>
</dbReference>
<dbReference type="Pfam" id="PF14703">
    <property type="entry name" value="PHM7_cyt"/>
    <property type="match status" value="1"/>
</dbReference>
<feature type="domain" description="10TM putative phosphate transporter extracellular tail" evidence="10">
    <location>
        <begin position="943"/>
        <end position="1008"/>
    </location>
</feature>
<feature type="transmembrane region" description="Helical" evidence="8">
    <location>
        <begin position="460"/>
        <end position="484"/>
    </location>
</feature>
<keyword evidence="3" id="KW-0813">Transport</keyword>
<comment type="similarity">
    <text evidence="2">Belongs to the CSC1 (TC 1.A.17) family.</text>
</comment>
<evidence type="ECO:0000259" key="10">
    <source>
        <dbReference type="Pfam" id="PF12621"/>
    </source>
</evidence>
<evidence type="ECO:0000259" key="9">
    <source>
        <dbReference type="Pfam" id="PF02714"/>
    </source>
</evidence>
<evidence type="ECO:0000256" key="4">
    <source>
        <dbReference type="ARBA" id="ARBA00022692"/>
    </source>
</evidence>
<evidence type="ECO:0000256" key="6">
    <source>
        <dbReference type="ARBA" id="ARBA00023136"/>
    </source>
</evidence>
<keyword evidence="4 8" id="KW-0812">Transmembrane</keyword>
<accession>A0A0D0VZ18</accession>
<name>A0A0D0VZ18_CRYGA</name>
<evidence type="ECO:0000259" key="12">
    <source>
        <dbReference type="Pfam" id="PF14703"/>
    </source>
</evidence>
<dbReference type="GO" id="GO:0005227">
    <property type="term" value="F:calcium-activated cation channel activity"/>
    <property type="evidence" value="ECO:0007669"/>
    <property type="project" value="InterPro"/>
</dbReference>
<feature type="region of interest" description="Disordered" evidence="7">
    <location>
        <begin position="885"/>
        <end position="909"/>
    </location>
</feature>
<evidence type="ECO:0000256" key="5">
    <source>
        <dbReference type="ARBA" id="ARBA00022989"/>
    </source>
</evidence>
<feature type="transmembrane region" description="Helical" evidence="8">
    <location>
        <begin position="555"/>
        <end position="576"/>
    </location>
</feature>
<feature type="domain" description="CSC1/OSCA1-like N-terminal transmembrane" evidence="11">
    <location>
        <begin position="15"/>
        <end position="165"/>
    </location>
</feature>
<evidence type="ECO:0000259" key="11">
    <source>
        <dbReference type="Pfam" id="PF13967"/>
    </source>
</evidence>
<dbReference type="HOGENOM" id="CLU_002458_2_0_1"/>
<feature type="transmembrane region" description="Helical" evidence="8">
    <location>
        <begin position="588"/>
        <end position="609"/>
    </location>
</feature>
<dbReference type="GO" id="GO:0005886">
    <property type="term" value="C:plasma membrane"/>
    <property type="evidence" value="ECO:0007669"/>
    <property type="project" value="TreeGrafter"/>
</dbReference>
<evidence type="ECO:0000256" key="3">
    <source>
        <dbReference type="ARBA" id="ARBA00022448"/>
    </source>
</evidence>
<organism evidence="13">
    <name type="scientific">Cryptococcus bacillisporus CA1280</name>
    <dbReference type="NCBI Taxonomy" id="1296109"/>
    <lineage>
        <taxon>Eukaryota</taxon>
        <taxon>Fungi</taxon>
        <taxon>Dikarya</taxon>
        <taxon>Basidiomycota</taxon>
        <taxon>Agaricomycotina</taxon>
        <taxon>Tremellomycetes</taxon>
        <taxon>Tremellales</taxon>
        <taxon>Cryptococcaceae</taxon>
        <taxon>Cryptococcus</taxon>
        <taxon>Cryptococcus gattii species complex</taxon>
    </lineage>
</organism>
<feature type="transmembrane region" description="Helical" evidence="8">
    <location>
        <begin position="752"/>
        <end position="773"/>
    </location>
</feature>
<feature type="domain" description="CSC1/OSCA1-like cytosolic" evidence="12">
    <location>
        <begin position="190"/>
        <end position="448"/>
    </location>
</feature>
<keyword evidence="6 8" id="KW-0472">Membrane</keyword>
<reference evidence="13" key="1">
    <citation type="submission" date="2015-01" db="EMBL/GenBank/DDBJ databases">
        <title>The Genome Sequence of Cryptococcus gattii CA1280.</title>
        <authorList>
            <consortium name="The Broad Institute Genomics Platform"/>
            <person name="Cuomo C."/>
            <person name="Litvintseva A."/>
            <person name="Chen Y."/>
            <person name="Heitman J."/>
            <person name="Sun S."/>
            <person name="Springer D."/>
            <person name="Dromer F."/>
            <person name="Young S."/>
            <person name="Zeng Q."/>
            <person name="Gargeya S."/>
            <person name="Abouelleil A."/>
            <person name="Alvarado L."/>
            <person name="Chapman S.B."/>
            <person name="Gainer-Dewar J."/>
            <person name="Goldberg J."/>
            <person name="Griggs A."/>
            <person name="Gujja S."/>
            <person name="Hansen M."/>
            <person name="Howarth C."/>
            <person name="Imamovic A."/>
            <person name="Larimer J."/>
            <person name="Murphy C."/>
            <person name="Naylor J."/>
            <person name="Pearson M."/>
            <person name="Priest M."/>
            <person name="Roberts A."/>
            <person name="Saif S."/>
            <person name="Shea T."/>
            <person name="Sykes S."/>
            <person name="Wortman J."/>
            <person name="Nusbaum C."/>
            <person name="Birren B."/>
        </authorList>
    </citation>
    <scope>NUCLEOTIDE SEQUENCE [LARGE SCALE GENOMIC DNA]</scope>
    <source>
        <strain evidence="13">CA1280</strain>
    </source>
</reference>
<dbReference type="InterPro" id="IPR032880">
    <property type="entry name" value="CSC1/OSCA1-like_N"/>
</dbReference>
<dbReference type="InterPro" id="IPR045122">
    <property type="entry name" value="Csc1-like"/>
</dbReference>
<feature type="domain" description="CSC1/OSCA1-like 7TM region" evidence="9">
    <location>
        <begin position="461"/>
        <end position="736"/>
    </location>
</feature>
<feature type="transmembrane region" description="Helical" evidence="8">
    <location>
        <begin position="145"/>
        <end position="165"/>
    </location>
</feature>
<evidence type="ECO:0000256" key="2">
    <source>
        <dbReference type="ARBA" id="ARBA00007779"/>
    </source>
</evidence>
<feature type="transmembrane region" description="Helical" evidence="8">
    <location>
        <begin position="513"/>
        <end position="534"/>
    </location>
</feature>
<dbReference type="OrthoDB" id="1076608at2759"/>
<dbReference type="EMBL" id="KN847973">
    <property type="protein sequence ID" value="KIR50645.1"/>
    <property type="molecule type" value="Genomic_DNA"/>
</dbReference>
<dbReference type="InterPro" id="IPR022257">
    <property type="entry name" value="PHM7_ext"/>
</dbReference>
<dbReference type="Pfam" id="PF13967">
    <property type="entry name" value="RSN1_TM"/>
    <property type="match status" value="1"/>
</dbReference>